<dbReference type="Proteomes" id="UP000515512">
    <property type="component" value="Chromosome"/>
</dbReference>
<organism evidence="1 2">
    <name type="scientific">Nocardia huaxiensis</name>
    <dbReference type="NCBI Taxonomy" id="2755382"/>
    <lineage>
        <taxon>Bacteria</taxon>
        <taxon>Bacillati</taxon>
        <taxon>Actinomycetota</taxon>
        <taxon>Actinomycetes</taxon>
        <taxon>Mycobacteriales</taxon>
        <taxon>Nocardiaceae</taxon>
        <taxon>Nocardia</taxon>
    </lineage>
</organism>
<evidence type="ECO:0000313" key="1">
    <source>
        <dbReference type="EMBL" id="QLY30424.1"/>
    </source>
</evidence>
<name>A0A7D6Z3V3_9NOCA</name>
<proteinExistence type="predicted"/>
<reference evidence="1 2" key="1">
    <citation type="submission" date="2020-07" db="EMBL/GenBank/DDBJ databases">
        <authorList>
            <person name="Zhuang K."/>
            <person name="Ran Y."/>
        </authorList>
    </citation>
    <scope>NUCLEOTIDE SEQUENCE [LARGE SCALE GENOMIC DNA]</scope>
    <source>
        <strain evidence="1 2">WCH-YHL-001</strain>
    </source>
</reference>
<keyword evidence="2" id="KW-1185">Reference proteome</keyword>
<accession>A0A7D6Z3V3</accession>
<evidence type="ECO:0000313" key="2">
    <source>
        <dbReference type="Proteomes" id="UP000515512"/>
    </source>
</evidence>
<dbReference type="Gene3D" id="1.20.5.2280">
    <property type="match status" value="1"/>
</dbReference>
<dbReference type="RefSeq" id="WP_181581622.1">
    <property type="nucleotide sequence ID" value="NZ_CP059399.1"/>
</dbReference>
<dbReference type="KEGG" id="nhu:H0264_35775"/>
<dbReference type="EMBL" id="CP059399">
    <property type="protein sequence ID" value="QLY30424.1"/>
    <property type="molecule type" value="Genomic_DNA"/>
</dbReference>
<protein>
    <submittedName>
        <fullName evidence="1">Uncharacterized protein</fullName>
    </submittedName>
</protein>
<dbReference type="AlphaFoldDB" id="A0A7D6Z3V3"/>
<gene>
    <name evidence="1" type="ORF">H0264_35775</name>
</gene>
<sequence>MNEEQFNEQFAKLYAYMDRRFDGLEKELKSDIANLRDTMDERFDHVVAKLDDLDTEVTAMQSQLDRHERWHHQVADHVRLTLRADA</sequence>